<sequence>MRVTLPLRSVLAGGLAVGTLVVGGAPAHAVDQECSAIRADNTDPTTAERVGSPVQLLQIDEAQRIVAESGKEPGEDVVVAVLDSGVAKNDFMFVGQGDSFSKTPKDAVPLEMQGTAVAGLIAAKGGEDQSIGIAPGAVIFDVKIYDRFTTDDPDTESEPDVGALLGALRYIAGLEKGTVDVVNISVALRHSEELDAELDEVLEDLADKDIVVVAATGDRPEEADPLYADFGYDGEEPPHGEDARKVIWPASDPHVLAVNASATVLVDDEVVPGDAFDSVLRSSATDVAAPTSDAVSVAMDGESTCLLPEVSTAWATAEVSGVVALLRSYYPDESAQQIVERIKRTATGSPRAGTTLTGHGVVQPVEALQRPLPAEGDAAGSRIVDPPDERAERPQPEPDLLASTKRNAVWWGLLAGGGLVVAVLLRPVLARRRD</sequence>
<dbReference type="PROSITE" id="PS51892">
    <property type="entry name" value="SUBTILASE"/>
    <property type="match status" value="1"/>
</dbReference>
<keyword evidence="11" id="KW-1185">Reference proteome</keyword>
<dbReference type="Gene3D" id="3.40.50.200">
    <property type="entry name" value="Peptidase S8/S53 domain"/>
    <property type="match status" value="1"/>
</dbReference>
<dbReference type="STRING" id="1005944.SAMN05192576_2460"/>
<evidence type="ECO:0000256" key="2">
    <source>
        <dbReference type="ARBA" id="ARBA00022670"/>
    </source>
</evidence>
<dbReference type="PROSITE" id="PS00136">
    <property type="entry name" value="SUBTILASE_ASP"/>
    <property type="match status" value="1"/>
</dbReference>
<evidence type="ECO:0000256" key="7">
    <source>
        <dbReference type="SAM" id="Phobius"/>
    </source>
</evidence>
<evidence type="ECO:0000256" key="8">
    <source>
        <dbReference type="SAM" id="SignalP"/>
    </source>
</evidence>
<dbReference type="SUPFAM" id="SSF52743">
    <property type="entry name" value="Subtilisin-like"/>
    <property type="match status" value="1"/>
</dbReference>
<evidence type="ECO:0000259" key="9">
    <source>
        <dbReference type="Pfam" id="PF00082"/>
    </source>
</evidence>
<dbReference type="EMBL" id="FNIC01000003">
    <property type="protein sequence ID" value="SDN58634.1"/>
    <property type="molecule type" value="Genomic_DNA"/>
</dbReference>
<protein>
    <submittedName>
        <fullName evidence="10">Membrane-anchored mycosin MYCP</fullName>
    </submittedName>
</protein>
<feature type="compositionally biased region" description="Basic and acidic residues" evidence="6">
    <location>
        <begin position="385"/>
        <end position="396"/>
    </location>
</feature>
<keyword evidence="7" id="KW-0812">Transmembrane</keyword>
<feature type="region of interest" description="Disordered" evidence="6">
    <location>
        <begin position="370"/>
        <end position="400"/>
    </location>
</feature>
<name>A0A1H0CL89_9ACTN</name>
<dbReference type="InterPro" id="IPR050131">
    <property type="entry name" value="Peptidase_S8_subtilisin-like"/>
</dbReference>
<comment type="similarity">
    <text evidence="1 5">Belongs to the peptidase S8 family.</text>
</comment>
<feature type="transmembrane region" description="Helical" evidence="7">
    <location>
        <begin position="408"/>
        <end position="429"/>
    </location>
</feature>
<dbReference type="InterPro" id="IPR015500">
    <property type="entry name" value="Peptidase_S8_subtilisin-rel"/>
</dbReference>
<dbReference type="InterPro" id="IPR000209">
    <property type="entry name" value="Peptidase_S8/S53_dom"/>
</dbReference>
<evidence type="ECO:0000256" key="3">
    <source>
        <dbReference type="ARBA" id="ARBA00022801"/>
    </source>
</evidence>
<feature type="domain" description="Peptidase S8/S53" evidence="9">
    <location>
        <begin position="74"/>
        <end position="349"/>
    </location>
</feature>
<dbReference type="RefSeq" id="WP_091025068.1">
    <property type="nucleotide sequence ID" value="NZ_BKAE01000006.1"/>
</dbReference>
<dbReference type="OrthoDB" id="9798386at2"/>
<comment type="caution">
    <text evidence="5">Lacks conserved residue(s) required for the propagation of feature annotation.</text>
</comment>
<dbReference type="AlphaFoldDB" id="A0A1H0CL89"/>
<dbReference type="PRINTS" id="PR00723">
    <property type="entry name" value="SUBTILISIN"/>
</dbReference>
<dbReference type="InterPro" id="IPR023827">
    <property type="entry name" value="Peptidase_S8_Asp-AS"/>
</dbReference>
<keyword evidence="7" id="KW-1133">Transmembrane helix</keyword>
<feature type="chain" id="PRO_5011541043" evidence="8">
    <location>
        <begin position="30"/>
        <end position="434"/>
    </location>
</feature>
<evidence type="ECO:0000256" key="5">
    <source>
        <dbReference type="PROSITE-ProRule" id="PRU01240"/>
    </source>
</evidence>
<gene>
    <name evidence="10" type="ORF">SAMN05192576_2460</name>
</gene>
<reference evidence="10 11" key="1">
    <citation type="submission" date="2016-10" db="EMBL/GenBank/DDBJ databases">
        <authorList>
            <person name="de Groot N.N."/>
        </authorList>
    </citation>
    <scope>NUCLEOTIDE SEQUENCE [LARGE SCALE GENOMIC DNA]</scope>
    <source>
        <strain evidence="10 11">CGMCC 1.11147</strain>
    </source>
</reference>
<keyword evidence="2" id="KW-0645">Protease</keyword>
<dbReference type="PANTHER" id="PTHR43806:SF11">
    <property type="entry name" value="CEREVISIN-RELATED"/>
    <property type="match status" value="1"/>
</dbReference>
<evidence type="ECO:0000256" key="6">
    <source>
        <dbReference type="SAM" id="MobiDB-lite"/>
    </source>
</evidence>
<evidence type="ECO:0000256" key="1">
    <source>
        <dbReference type="ARBA" id="ARBA00011073"/>
    </source>
</evidence>
<evidence type="ECO:0000313" key="11">
    <source>
        <dbReference type="Proteomes" id="UP000199004"/>
    </source>
</evidence>
<keyword evidence="8" id="KW-0732">Signal</keyword>
<dbReference type="PANTHER" id="PTHR43806">
    <property type="entry name" value="PEPTIDASE S8"/>
    <property type="match status" value="1"/>
</dbReference>
<keyword evidence="4" id="KW-0720">Serine protease</keyword>
<keyword evidence="3" id="KW-0378">Hydrolase</keyword>
<evidence type="ECO:0000313" key="10">
    <source>
        <dbReference type="EMBL" id="SDN58634.1"/>
    </source>
</evidence>
<feature type="signal peptide" evidence="8">
    <location>
        <begin position="1"/>
        <end position="29"/>
    </location>
</feature>
<dbReference type="GO" id="GO:0006508">
    <property type="term" value="P:proteolysis"/>
    <property type="evidence" value="ECO:0007669"/>
    <property type="project" value="UniProtKB-KW"/>
</dbReference>
<organism evidence="10 11">
    <name type="scientific">Nocardioides szechwanensis</name>
    <dbReference type="NCBI Taxonomy" id="1005944"/>
    <lineage>
        <taxon>Bacteria</taxon>
        <taxon>Bacillati</taxon>
        <taxon>Actinomycetota</taxon>
        <taxon>Actinomycetes</taxon>
        <taxon>Propionibacteriales</taxon>
        <taxon>Nocardioidaceae</taxon>
        <taxon>Nocardioides</taxon>
    </lineage>
</organism>
<dbReference type="Pfam" id="PF00082">
    <property type="entry name" value="Peptidase_S8"/>
    <property type="match status" value="1"/>
</dbReference>
<dbReference type="InterPro" id="IPR036852">
    <property type="entry name" value="Peptidase_S8/S53_dom_sf"/>
</dbReference>
<dbReference type="Proteomes" id="UP000199004">
    <property type="component" value="Unassembled WGS sequence"/>
</dbReference>
<dbReference type="GO" id="GO:0004252">
    <property type="term" value="F:serine-type endopeptidase activity"/>
    <property type="evidence" value="ECO:0007669"/>
    <property type="project" value="InterPro"/>
</dbReference>
<proteinExistence type="inferred from homology"/>
<dbReference type="CDD" id="cd00306">
    <property type="entry name" value="Peptidases_S8_S53"/>
    <property type="match status" value="1"/>
</dbReference>
<evidence type="ECO:0000256" key="4">
    <source>
        <dbReference type="ARBA" id="ARBA00022825"/>
    </source>
</evidence>
<keyword evidence="7" id="KW-0472">Membrane</keyword>
<accession>A0A1H0CL89</accession>